<sequence length="275" mass="32100">MGQVMWMTCEFRHKVVFKCFLVGSTVSFISLIVVFILILFDKKSPAHNYRYHFLCLVSPKILYHGWLLKYFVQNLTTDFHDSILSSYSTCSLLAWTNVVALETMEIFQKNHYIKIILYVSYAIVVPLVLVSLDYYVGGAIIFYNFNNKIKSRLPYLTYASCYCYIAASFLRYYLPCIYHNVKSRKITLRIDQEQKILRFTLKISFVNFLITTFTVVHCYGHAENINSVGLILNCLQGLLIYLDLVCRSAVRVKRGFVLAEHQPVMQIKLYNRSFV</sequence>
<feature type="transmembrane region" description="Helical" evidence="1">
    <location>
        <begin position="228"/>
        <end position="246"/>
    </location>
</feature>
<dbReference type="HOGENOM" id="CLU_1012928_0_0_1"/>
<dbReference type="EMBL" id="AMQM01003157">
    <property type="status" value="NOT_ANNOTATED_CDS"/>
    <property type="molecule type" value="Genomic_DNA"/>
</dbReference>
<feature type="transmembrane region" description="Helical" evidence="1">
    <location>
        <begin position="155"/>
        <end position="178"/>
    </location>
</feature>
<dbReference type="RefSeq" id="XP_009013074.1">
    <property type="nucleotide sequence ID" value="XM_009014826.1"/>
</dbReference>
<dbReference type="EMBL" id="KB096023">
    <property type="protein sequence ID" value="ESO09052.1"/>
    <property type="molecule type" value="Genomic_DNA"/>
</dbReference>
<evidence type="ECO:0000313" key="3">
    <source>
        <dbReference type="EnsemblMetazoa" id="HelroP168986"/>
    </source>
</evidence>
<feature type="transmembrane region" description="Helical" evidence="1">
    <location>
        <begin position="115"/>
        <end position="143"/>
    </location>
</feature>
<feature type="transmembrane region" description="Helical" evidence="1">
    <location>
        <begin position="199"/>
        <end position="222"/>
    </location>
</feature>
<dbReference type="EnsemblMetazoa" id="HelroT168986">
    <property type="protein sequence ID" value="HelroP168986"/>
    <property type="gene ID" value="HelroG168986"/>
</dbReference>
<dbReference type="AlphaFoldDB" id="T1F182"/>
<protein>
    <submittedName>
        <fullName evidence="2 3">Uncharacterized protein</fullName>
    </submittedName>
</protein>
<organism evidence="3 4">
    <name type="scientific">Helobdella robusta</name>
    <name type="common">Californian leech</name>
    <dbReference type="NCBI Taxonomy" id="6412"/>
    <lineage>
        <taxon>Eukaryota</taxon>
        <taxon>Metazoa</taxon>
        <taxon>Spiralia</taxon>
        <taxon>Lophotrochozoa</taxon>
        <taxon>Annelida</taxon>
        <taxon>Clitellata</taxon>
        <taxon>Hirudinea</taxon>
        <taxon>Rhynchobdellida</taxon>
        <taxon>Glossiphoniidae</taxon>
        <taxon>Helobdella</taxon>
    </lineage>
</organism>
<reference evidence="4" key="1">
    <citation type="submission" date="2012-12" db="EMBL/GenBank/DDBJ databases">
        <authorList>
            <person name="Hellsten U."/>
            <person name="Grimwood J."/>
            <person name="Chapman J.A."/>
            <person name="Shapiro H."/>
            <person name="Aerts A."/>
            <person name="Otillar R.P."/>
            <person name="Terry A.Y."/>
            <person name="Boore J.L."/>
            <person name="Simakov O."/>
            <person name="Marletaz F."/>
            <person name="Cho S.-J."/>
            <person name="Edsinger-Gonzales E."/>
            <person name="Havlak P."/>
            <person name="Kuo D.-H."/>
            <person name="Larsson T."/>
            <person name="Lv J."/>
            <person name="Arendt D."/>
            <person name="Savage R."/>
            <person name="Osoegawa K."/>
            <person name="de Jong P."/>
            <person name="Lindberg D.R."/>
            <person name="Seaver E.C."/>
            <person name="Weisblat D.A."/>
            <person name="Putnam N.H."/>
            <person name="Grigoriev I.V."/>
            <person name="Rokhsar D.S."/>
        </authorList>
    </citation>
    <scope>NUCLEOTIDE SEQUENCE</scope>
</reference>
<evidence type="ECO:0000256" key="1">
    <source>
        <dbReference type="SAM" id="Phobius"/>
    </source>
</evidence>
<evidence type="ECO:0000313" key="2">
    <source>
        <dbReference type="EMBL" id="ESO09052.1"/>
    </source>
</evidence>
<feature type="transmembrane region" description="Helical" evidence="1">
    <location>
        <begin position="84"/>
        <end position="103"/>
    </location>
</feature>
<keyword evidence="1" id="KW-0812">Transmembrane</keyword>
<reference evidence="3" key="3">
    <citation type="submission" date="2015-06" db="UniProtKB">
        <authorList>
            <consortium name="EnsemblMetazoa"/>
        </authorList>
    </citation>
    <scope>IDENTIFICATION</scope>
</reference>
<gene>
    <name evidence="3" type="primary">20202582</name>
    <name evidence="2" type="ORF">HELRODRAFT_168986</name>
</gene>
<keyword evidence="4" id="KW-1185">Reference proteome</keyword>
<dbReference type="KEGG" id="hro:HELRODRAFT_168986"/>
<name>T1F182_HELRO</name>
<dbReference type="InParanoid" id="T1F182"/>
<feature type="transmembrane region" description="Helical" evidence="1">
    <location>
        <begin position="15"/>
        <end position="39"/>
    </location>
</feature>
<reference evidence="2 4" key="2">
    <citation type="journal article" date="2013" name="Nature">
        <title>Insights into bilaterian evolution from three spiralian genomes.</title>
        <authorList>
            <person name="Simakov O."/>
            <person name="Marletaz F."/>
            <person name="Cho S.J."/>
            <person name="Edsinger-Gonzales E."/>
            <person name="Havlak P."/>
            <person name="Hellsten U."/>
            <person name="Kuo D.H."/>
            <person name="Larsson T."/>
            <person name="Lv J."/>
            <person name="Arendt D."/>
            <person name="Savage R."/>
            <person name="Osoegawa K."/>
            <person name="de Jong P."/>
            <person name="Grimwood J."/>
            <person name="Chapman J.A."/>
            <person name="Shapiro H."/>
            <person name="Aerts A."/>
            <person name="Otillar R.P."/>
            <person name="Terry A.Y."/>
            <person name="Boore J.L."/>
            <person name="Grigoriev I.V."/>
            <person name="Lindberg D.R."/>
            <person name="Seaver E.C."/>
            <person name="Weisblat D.A."/>
            <person name="Putnam N.H."/>
            <person name="Rokhsar D.S."/>
        </authorList>
    </citation>
    <scope>NUCLEOTIDE SEQUENCE</scope>
</reference>
<keyword evidence="1" id="KW-0472">Membrane</keyword>
<accession>T1F182</accession>
<evidence type="ECO:0000313" key="4">
    <source>
        <dbReference type="Proteomes" id="UP000015101"/>
    </source>
</evidence>
<dbReference type="Proteomes" id="UP000015101">
    <property type="component" value="Unassembled WGS sequence"/>
</dbReference>
<dbReference type="GeneID" id="20202582"/>
<dbReference type="CTD" id="20202582"/>
<proteinExistence type="predicted"/>
<keyword evidence="1" id="KW-1133">Transmembrane helix</keyword>